<dbReference type="PANTHER" id="PTHR12381:SF56">
    <property type="entry name" value="B30.2_SPRY DOMAIN-CONTAINING PROTEIN-RELATED"/>
    <property type="match status" value="1"/>
</dbReference>
<dbReference type="STRING" id="157652.A0A371ICK9"/>
<dbReference type="PANTHER" id="PTHR12381">
    <property type="entry name" value="HETEROGENEOUS NUCLEAR RIBONUCLEOPROTEIN U FAMILY MEMBER"/>
    <property type="match status" value="1"/>
</dbReference>
<dbReference type="Pfam" id="PF13671">
    <property type="entry name" value="AAA_33"/>
    <property type="match status" value="1"/>
</dbReference>
<dbReference type="InterPro" id="IPR035778">
    <property type="entry name" value="SPRY_hnRNP_U"/>
</dbReference>
<feature type="non-terminal residue" evidence="5">
    <location>
        <position position="1"/>
    </location>
</feature>
<accession>A0A371ICK9</accession>
<dbReference type="InterPro" id="IPR027417">
    <property type="entry name" value="P-loop_NTPase"/>
</dbReference>
<evidence type="ECO:0000259" key="4">
    <source>
        <dbReference type="SMART" id="SM00449"/>
    </source>
</evidence>
<evidence type="ECO:0000313" key="6">
    <source>
        <dbReference type="Proteomes" id="UP000257109"/>
    </source>
</evidence>
<keyword evidence="6" id="KW-1185">Reference proteome</keyword>
<dbReference type="Proteomes" id="UP000257109">
    <property type="component" value="Unassembled WGS sequence"/>
</dbReference>
<dbReference type="SMART" id="SM00449">
    <property type="entry name" value="SPRY"/>
    <property type="match status" value="1"/>
</dbReference>
<evidence type="ECO:0000256" key="2">
    <source>
        <dbReference type="ARBA" id="ARBA00023242"/>
    </source>
</evidence>
<dbReference type="Pfam" id="PF00622">
    <property type="entry name" value="SPRY"/>
    <property type="match status" value="1"/>
</dbReference>
<proteinExistence type="predicted"/>
<feature type="region of interest" description="Disordered" evidence="3">
    <location>
        <begin position="703"/>
        <end position="740"/>
    </location>
</feature>
<evidence type="ECO:0000313" key="5">
    <source>
        <dbReference type="EMBL" id="RDY12735.1"/>
    </source>
</evidence>
<feature type="domain" description="SPRY" evidence="4">
    <location>
        <begin position="92"/>
        <end position="239"/>
    </location>
</feature>
<dbReference type="GO" id="GO:0005634">
    <property type="term" value="C:nucleus"/>
    <property type="evidence" value="ECO:0007669"/>
    <property type="project" value="UniProtKB-SubCell"/>
</dbReference>
<dbReference type="SUPFAM" id="SSF49899">
    <property type="entry name" value="Concanavalin A-like lectins/glucanases"/>
    <property type="match status" value="1"/>
</dbReference>
<dbReference type="GO" id="GO:0000380">
    <property type="term" value="P:alternative mRNA splicing, via spliceosome"/>
    <property type="evidence" value="ECO:0007669"/>
    <property type="project" value="TreeGrafter"/>
</dbReference>
<dbReference type="InterPro" id="IPR013320">
    <property type="entry name" value="ConA-like_dom_sf"/>
</dbReference>
<evidence type="ECO:0000256" key="3">
    <source>
        <dbReference type="SAM" id="MobiDB-lite"/>
    </source>
</evidence>
<sequence length="740" mass="82030">MNVARQFWRLSFTMASTKRHFAEDDDHHSLSKKKLKESESYASPSSLRVLLNPADCDLDFNIDRNGLVGYALHEEGFAYCWSGSRANVGIIRGRYCFGCKVVSAQPVNMEDTAPEQQHVCRLGISRGDDAVGNLGESRHSFGYGGTGKFSNSGRFLNFGDKFGIGDTIVCCIDLESKPLASIGFSKNGKWLGAATEFDAGPLGLGVVDSPLGNLQWTSALFPHVLLKNVVVQMQFSVENGLIPEEGFKPWALAVEDRNVVMGPTFSDPRDCEVIMTVGLPASGKTTWAEKWVKDHPEKRYVLLGTNLILDQMKVPGLLRRNNYGERFDFLMDRATGIFNILLSRAANIPRNYIIDQTNVYKSARKRKLKPFADYQKVAVVVFPKPEELKIRSDKRYTEMGKEVPPDAVNKMIANYVLPKSKDMPQTDEYFDRVMFVELNRGESQKYLDQMKQNLAYISNNNSSTLSPGGSFESSAGSALQSKRSSTGFYLHAVICLPYHVYMHFGSGSGLHRPGSYSPITLPNYRMPSQVNAKGHLTENHGGMNSFSGVYPGSQIPHIARAPSPSGPYSNNESNCFPRDNAGYNQTYGAIPSGDIWNYNSVVGGPYRPNIVGNSMVFHDAFSDAYRGGMNEPSPIASARAMSFNYSTRSEPYPRSGVVESSPIASAREMSFNFSTSSEPYHTEISSHSYKGFWPDLHTRSPTTFDSLPPYGTPTSRPPYGSLPNDMKNSVGYASQRPRHF</sequence>
<dbReference type="GO" id="GO:0003723">
    <property type="term" value="F:RNA binding"/>
    <property type="evidence" value="ECO:0007669"/>
    <property type="project" value="TreeGrafter"/>
</dbReference>
<dbReference type="InterPro" id="IPR003877">
    <property type="entry name" value="SPRY_dom"/>
</dbReference>
<name>A0A371ICK9_MUCPR</name>
<dbReference type="CDD" id="cd12884">
    <property type="entry name" value="SPRY_hnRNP"/>
    <property type="match status" value="1"/>
</dbReference>
<reference evidence="5" key="1">
    <citation type="submission" date="2018-05" db="EMBL/GenBank/DDBJ databases">
        <title>Draft genome of Mucuna pruriens seed.</title>
        <authorList>
            <person name="Nnadi N.E."/>
            <person name="Vos R."/>
            <person name="Hasami M.H."/>
            <person name="Devisetty U.K."/>
            <person name="Aguiy J.C."/>
        </authorList>
    </citation>
    <scope>NUCLEOTIDE SEQUENCE [LARGE SCALE GENOMIC DNA]</scope>
    <source>
        <strain evidence="5">JCA_2017</strain>
    </source>
</reference>
<comment type="caution">
    <text evidence="5">The sequence shown here is derived from an EMBL/GenBank/DDBJ whole genome shotgun (WGS) entry which is preliminary data.</text>
</comment>
<dbReference type="OrthoDB" id="1387697at2759"/>
<protein>
    <submittedName>
        <fullName evidence="5">Heterogeneous nuclear ribonucleoprotein U-like protein 1</fullName>
    </submittedName>
</protein>
<gene>
    <name evidence="5" type="primary">Hnrnpul1</name>
    <name evidence="5" type="ORF">CR513_02426</name>
</gene>
<dbReference type="Gene3D" id="2.60.120.920">
    <property type="match status" value="1"/>
</dbReference>
<dbReference type="SUPFAM" id="SSF52540">
    <property type="entry name" value="P-loop containing nucleoside triphosphate hydrolases"/>
    <property type="match status" value="1"/>
</dbReference>
<evidence type="ECO:0000256" key="1">
    <source>
        <dbReference type="ARBA" id="ARBA00004123"/>
    </source>
</evidence>
<comment type="subcellular location">
    <subcellularLocation>
        <location evidence="1">Nucleus</location>
    </subcellularLocation>
</comment>
<dbReference type="AlphaFoldDB" id="A0A371ICK9"/>
<dbReference type="EMBL" id="QJKJ01000414">
    <property type="protein sequence ID" value="RDY12735.1"/>
    <property type="molecule type" value="Genomic_DNA"/>
</dbReference>
<dbReference type="InterPro" id="IPR043136">
    <property type="entry name" value="B30.2/SPRY_sf"/>
</dbReference>
<dbReference type="Gene3D" id="3.40.50.300">
    <property type="entry name" value="P-loop containing nucleotide triphosphate hydrolases"/>
    <property type="match status" value="1"/>
</dbReference>
<organism evidence="5 6">
    <name type="scientific">Mucuna pruriens</name>
    <name type="common">Velvet bean</name>
    <name type="synonym">Dolichos pruriens</name>
    <dbReference type="NCBI Taxonomy" id="157652"/>
    <lineage>
        <taxon>Eukaryota</taxon>
        <taxon>Viridiplantae</taxon>
        <taxon>Streptophyta</taxon>
        <taxon>Embryophyta</taxon>
        <taxon>Tracheophyta</taxon>
        <taxon>Spermatophyta</taxon>
        <taxon>Magnoliopsida</taxon>
        <taxon>eudicotyledons</taxon>
        <taxon>Gunneridae</taxon>
        <taxon>Pentapetalae</taxon>
        <taxon>rosids</taxon>
        <taxon>fabids</taxon>
        <taxon>Fabales</taxon>
        <taxon>Fabaceae</taxon>
        <taxon>Papilionoideae</taxon>
        <taxon>50 kb inversion clade</taxon>
        <taxon>NPAAA clade</taxon>
        <taxon>indigoferoid/millettioid clade</taxon>
        <taxon>Phaseoleae</taxon>
        <taxon>Mucuna</taxon>
    </lineage>
</organism>
<keyword evidence="2" id="KW-0539">Nucleus</keyword>
<dbReference type="GO" id="GO:1990904">
    <property type="term" value="C:ribonucleoprotein complex"/>
    <property type="evidence" value="ECO:0007669"/>
    <property type="project" value="UniProtKB-KW"/>
</dbReference>